<dbReference type="AlphaFoldDB" id="A0A3R8RPF3"/>
<reference evidence="2" key="2">
    <citation type="submission" date="2018-12" db="EMBL/GenBank/DDBJ databases">
        <title>Maribacter lutimaris sp. nov., isolated from marine sediment.</title>
        <authorList>
            <person name="Kim K.K."/>
        </authorList>
    </citation>
    <scope>NUCLEOTIDE SEQUENCE [LARGE SCALE GENOMIC DNA]</scope>
    <source>
        <strain evidence="2">PoM-212</strain>
    </source>
</reference>
<keyword evidence="2" id="KW-1185">Reference proteome</keyword>
<dbReference type="RefSeq" id="WP_125221633.1">
    <property type="nucleotide sequence ID" value="NZ_QUSX01000001.1"/>
</dbReference>
<name>A0A3R8RPF3_9FLAO</name>
<gene>
    <name evidence="1" type="ORF">DZC72_04290</name>
</gene>
<dbReference type="EMBL" id="QUSX01000001">
    <property type="protein sequence ID" value="RRQ49815.1"/>
    <property type="molecule type" value="Genomic_DNA"/>
</dbReference>
<organism evidence="1 2">
    <name type="scientific">Maribacter algicola</name>
    <dbReference type="NCBI Taxonomy" id="2498892"/>
    <lineage>
        <taxon>Bacteria</taxon>
        <taxon>Pseudomonadati</taxon>
        <taxon>Bacteroidota</taxon>
        <taxon>Flavobacteriia</taxon>
        <taxon>Flavobacteriales</taxon>
        <taxon>Flavobacteriaceae</taxon>
        <taxon>Maribacter</taxon>
    </lineage>
</organism>
<sequence length="142" mass="16923">MNDLLDFLFLKHPSDLDTFVRTTTNVYFEQFHEQYLNEEEAMYLLLKSTIEDVDKIINESEINYLSENANDNLSLVILCVYLKRLSFSDDEEYHDTCTFEFERLYKVIGSIFNEVSPSDCEVSLMMTNETKNLFYNFWNLKD</sequence>
<accession>A0A3R8RPF3</accession>
<dbReference type="Proteomes" id="UP000286990">
    <property type="component" value="Unassembled WGS sequence"/>
</dbReference>
<protein>
    <submittedName>
        <fullName evidence="1">Uncharacterized protein</fullName>
    </submittedName>
</protein>
<reference evidence="2" key="1">
    <citation type="submission" date="2018-08" db="EMBL/GenBank/DDBJ databases">
        <authorList>
            <person name="Khan S.A."/>
            <person name="J S.E."/>
        </authorList>
    </citation>
    <scope>NUCLEOTIDE SEQUENCE [LARGE SCALE GENOMIC DNA]</scope>
    <source>
        <strain evidence="2">PoM-212</strain>
    </source>
</reference>
<proteinExistence type="predicted"/>
<evidence type="ECO:0000313" key="2">
    <source>
        <dbReference type="Proteomes" id="UP000286990"/>
    </source>
</evidence>
<evidence type="ECO:0000313" key="1">
    <source>
        <dbReference type="EMBL" id="RRQ49815.1"/>
    </source>
</evidence>
<comment type="caution">
    <text evidence="1">The sequence shown here is derived from an EMBL/GenBank/DDBJ whole genome shotgun (WGS) entry which is preliminary data.</text>
</comment>